<accession>A0A195C9M8</accession>
<sequence>AVQLCKAIKNDRLLRRNLDMEQELIDLMYKATLSTTSDLSVDQIINYINSPDKTLQLLAIQTYTKLKRETNSSINDMIEDGILSRCIELLDCDNVSLQFQIASLLTTITSDTSKQMKYITMDKIIPKLVKLFKSAPIVVEQAVRALGNIIENKSYVRRLVLQYDALLLLANFIKSHISVTFMDDISWLLSNLCQKNPPLTVELIKPVLSVFNCLFNNKNQYIISDVCRTLSYLTDGSKDNVQAIIETADILPKLLECLTLRKETIVLPALRTLGNIVTIGNDAQKNNVIFAGGLSRLGAVLRYYLCAKEDDIVKEAFWAIFKIIDNMNQIQNAQKIATWTIIALITQGTIQHLIQLVYAGVLQAFCNLLKSDDNQNIINALIGMAEILHATEKIGQTEKLATMIKKFGGLEKINDLQYHENERIYRESLAIINAYFRQRVCISI</sequence>
<protein>
    <submittedName>
        <fullName evidence="5">Importin subunit alpha-1</fullName>
    </submittedName>
</protein>
<dbReference type="Pfam" id="PF16186">
    <property type="entry name" value="Arm_3"/>
    <property type="match status" value="1"/>
</dbReference>
<organism evidence="5 6">
    <name type="scientific">Cyphomyrmex costatus</name>
    <dbReference type="NCBI Taxonomy" id="456900"/>
    <lineage>
        <taxon>Eukaryota</taxon>
        <taxon>Metazoa</taxon>
        <taxon>Ecdysozoa</taxon>
        <taxon>Arthropoda</taxon>
        <taxon>Hexapoda</taxon>
        <taxon>Insecta</taxon>
        <taxon>Pterygota</taxon>
        <taxon>Neoptera</taxon>
        <taxon>Endopterygota</taxon>
        <taxon>Hymenoptera</taxon>
        <taxon>Apocrita</taxon>
        <taxon>Aculeata</taxon>
        <taxon>Formicoidea</taxon>
        <taxon>Formicidae</taxon>
        <taxon>Myrmicinae</taxon>
        <taxon>Cyphomyrmex</taxon>
    </lineage>
</organism>
<feature type="non-terminal residue" evidence="5">
    <location>
        <position position="1"/>
    </location>
</feature>
<dbReference type="SMART" id="SM00185">
    <property type="entry name" value="ARM"/>
    <property type="match status" value="5"/>
</dbReference>
<dbReference type="AlphaFoldDB" id="A0A195C9M8"/>
<dbReference type="PANTHER" id="PTHR23316">
    <property type="entry name" value="IMPORTIN ALPHA"/>
    <property type="match status" value="1"/>
</dbReference>
<dbReference type="InterPro" id="IPR032413">
    <property type="entry name" value="Arm_3"/>
</dbReference>
<gene>
    <name evidence="5" type="ORF">ALC62_11712</name>
</gene>
<dbReference type="GO" id="GO:0061608">
    <property type="term" value="F:nuclear import signal receptor activity"/>
    <property type="evidence" value="ECO:0007669"/>
    <property type="project" value="InterPro"/>
</dbReference>
<keyword evidence="6" id="KW-1185">Reference proteome</keyword>
<comment type="similarity">
    <text evidence="1">Belongs to the importin alpha family.</text>
</comment>
<evidence type="ECO:0000313" key="6">
    <source>
        <dbReference type="Proteomes" id="UP000078542"/>
    </source>
</evidence>
<evidence type="ECO:0000256" key="1">
    <source>
        <dbReference type="ARBA" id="ARBA00010394"/>
    </source>
</evidence>
<dbReference type="GO" id="GO:0006606">
    <property type="term" value="P:protein import into nucleus"/>
    <property type="evidence" value="ECO:0007669"/>
    <property type="project" value="InterPro"/>
</dbReference>
<dbReference type="GO" id="GO:0005737">
    <property type="term" value="C:cytoplasm"/>
    <property type="evidence" value="ECO:0007669"/>
    <property type="project" value="InterPro"/>
</dbReference>
<dbReference type="Proteomes" id="UP000078542">
    <property type="component" value="Unassembled WGS sequence"/>
</dbReference>
<evidence type="ECO:0000256" key="2">
    <source>
        <dbReference type="ARBA" id="ARBA00022448"/>
    </source>
</evidence>
<dbReference type="InterPro" id="IPR016024">
    <property type="entry name" value="ARM-type_fold"/>
</dbReference>
<dbReference type="PIRSF" id="PIRSF005673">
    <property type="entry name" value="Importin_alpha"/>
    <property type="match status" value="1"/>
</dbReference>
<dbReference type="InterPro" id="IPR024931">
    <property type="entry name" value="Importin_alpha"/>
</dbReference>
<reference evidence="5 6" key="1">
    <citation type="submission" date="2016-03" db="EMBL/GenBank/DDBJ databases">
        <title>Cyphomyrmex costatus WGS genome.</title>
        <authorList>
            <person name="Nygaard S."/>
            <person name="Hu H."/>
            <person name="Boomsma J."/>
            <person name="Zhang G."/>
        </authorList>
    </citation>
    <scope>NUCLEOTIDE SEQUENCE [LARGE SCALE GENOMIC DNA]</scope>
    <source>
        <strain evidence="5">MS0001</strain>
        <tissue evidence="5">Whole body</tissue>
    </source>
</reference>
<dbReference type="InterPro" id="IPR000225">
    <property type="entry name" value="Armadillo"/>
</dbReference>
<dbReference type="SUPFAM" id="SSF48371">
    <property type="entry name" value="ARM repeat"/>
    <property type="match status" value="1"/>
</dbReference>
<evidence type="ECO:0000256" key="3">
    <source>
        <dbReference type="ARBA" id="ARBA00022737"/>
    </source>
</evidence>
<dbReference type="Gene3D" id="1.25.10.10">
    <property type="entry name" value="Leucine-rich Repeat Variant"/>
    <property type="match status" value="1"/>
</dbReference>
<evidence type="ECO:0000256" key="4">
    <source>
        <dbReference type="ARBA" id="ARBA00022927"/>
    </source>
</evidence>
<dbReference type="InterPro" id="IPR011989">
    <property type="entry name" value="ARM-like"/>
</dbReference>
<dbReference type="EMBL" id="KQ978068">
    <property type="protein sequence ID" value="KYM97420.1"/>
    <property type="molecule type" value="Genomic_DNA"/>
</dbReference>
<keyword evidence="3" id="KW-0677">Repeat</keyword>
<evidence type="ECO:0000313" key="5">
    <source>
        <dbReference type="EMBL" id="KYM97420.1"/>
    </source>
</evidence>
<name>A0A195C9M8_9HYME</name>
<keyword evidence="2" id="KW-0813">Transport</keyword>
<proteinExistence type="inferred from homology"/>
<keyword evidence="4" id="KW-0653">Protein transport</keyword>
<dbReference type="STRING" id="456900.A0A195C9M8"/>